<protein>
    <submittedName>
        <fullName evidence="3">Baseplate J/gp47 family protein</fullName>
    </submittedName>
</protein>
<evidence type="ECO:0000313" key="4">
    <source>
        <dbReference type="Proteomes" id="UP001500238"/>
    </source>
</evidence>
<feature type="domain" description="Baseplate J-like central" evidence="1">
    <location>
        <begin position="138"/>
        <end position="209"/>
    </location>
</feature>
<dbReference type="InterPro" id="IPR014507">
    <property type="entry name" value="Baseplate_assembly_J_pred"/>
</dbReference>
<evidence type="ECO:0000313" key="3">
    <source>
        <dbReference type="EMBL" id="GAA0672681.1"/>
    </source>
</evidence>
<dbReference type="Pfam" id="PF26079">
    <property type="entry name" value="Baseplate_J_C"/>
    <property type="match status" value="1"/>
</dbReference>
<evidence type="ECO:0000259" key="1">
    <source>
        <dbReference type="Pfam" id="PF26078"/>
    </source>
</evidence>
<dbReference type="PANTHER" id="PTHR35862">
    <property type="entry name" value="FELS-2 PROPHAGE PROTEIN"/>
    <property type="match status" value="1"/>
</dbReference>
<keyword evidence="4" id="KW-1185">Reference proteome</keyword>
<dbReference type="Pfam" id="PF26078">
    <property type="entry name" value="Baseplate_J_M"/>
    <property type="match status" value="1"/>
</dbReference>
<name>A0ABP3T0V8_9SPHN</name>
<dbReference type="EMBL" id="BAAAES010000009">
    <property type="protein sequence ID" value="GAA0672681.1"/>
    <property type="molecule type" value="Genomic_DNA"/>
</dbReference>
<organism evidence="3 4">
    <name type="scientific">Sphingomonas insulae</name>
    <dbReference type="NCBI Taxonomy" id="424800"/>
    <lineage>
        <taxon>Bacteria</taxon>
        <taxon>Pseudomonadati</taxon>
        <taxon>Pseudomonadota</taxon>
        <taxon>Alphaproteobacteria</taxon>
        <taxon>Sphingomonadales</taxon>
        <taxon>Sphingomonadaceae</taxon>
        <taxon>Sphingomonas</taxon>
    </lineage>
</organism>
<dbReference type="InterPro" id="IPR052726">
    <property type="entry name" value="Phage_Baseplate_Hub"/>
</dbReference>
<dbReference type="PANTHER" id="PTHR35862:SF1">
    <property type="entry name" value="FELS-2 PROPHAGE PROTEIN"/>
    <property type="match status" value="1"/>
</dbReference>
<reference evidence="4" key="1">
    <citation type="journal article" date="2019" name="Int. J. Syst. Evol. Microbiol.">
        <title>The Global Catalogue of Microorganisms (GCM) 10K type strain sequencing project: providing services to taxonomists for standard genome sequencing and annotation.</title>
        <authorList>
            <consortium name="The Broad Institute Genomics Platform"/>
            <consortium name="The Broad Institute Genome Sequencing Center for Infectious Disease"/>
            <person name="Wu L."/>
            <person name="Ma J."/>
        </authorList>
    </citation>
    <scope>NUCLEOTIDE SEQUENCE [LARGE SCALE GENOMIC DNA]</scope>
    <source>
        <strain evidence="4">JCM 14603</strain>
    </source>
</reference>
<proteinExistence type="predicted"/>
<evidence type="ECO:0000259" key="2">
    <source>
        <dbReference type="Pfam" id="PF26079"/>
    </source>
</evidence>
<dbReference type="PIRSF" id="PIRSF020481">
    <property type="entry name" value="BAP"/>
    <property type="match status" value="1"/>
</dbReference>
<sequence length="303" mass="31718">MAGAMSSTSASTTVNLSRLAPPTIVEQLDYETILARKVARVQELLPSFDATVDSDPAVKILQVAAYDELLLRQDFNERLTARLVAYATGATLDHIGAAIGIARLVVTPANPTTGAPAVYEGDDAFRARIVLGPEGFAAAGPELAWVKWAKDASPLVLDASATTPNPGEVLVNVLSTLGDGTADAALLDKVRVIVTDKAVRPLGALVTVASAARRPFDVSARIWTFAGPDAALVLATARSRLDTYLATSRKLGRDITRSSLTAALTAEGVQRVELLAPTADVVCDLTQAALCTDITIGHAGYDE</sequence>
<dbReference type="Proteomes" id="UP001500238">
    <property type="component" value="Unassembled WGS sequence"/>
</dbReference>
<accession>A0ABP3T0V8</accession>
<comment type="caution">
    <text evidence="3">The sequence shown here is derived from an EMBL/GenBank/DDBJ whole genome shotgun (WGS) entry which is preliminary data.</text>
</comment>
<feature type="domain" description="Baseplate J-like C-terminal" evidence="2">
    <location>
        <begin position="217"/>
        <end position="296"/>
    </location>
</feature>
<gene>
    <name evidence="3" type="ORF">GCM10009102_25000</name>
</gene>
<dbReference type="InterPro" id="IPR058531">
    <property type="entry name" value="Baseplate_J_M"/>
</dbReference>
<dbReference type="InterPro" id="IPR058530">
    <property type="entry name" value="Baseplate_J-like_C"/>
</dbReference>